<dbReference type="EMBL" id="BNAB01000013">
    <property type="protein sequence ID" value="GHE03557.1"/>
    <property type="molecule type" value="Genomic_DNA"/>
</dbReference>
<dbReference type="InterPro" id="IPR036390">
    <property type="entry name" value="WH_DNA-bd_sf"/>
</dbReference>
<comment type="similarity">
    <text evidence="1">Belongs to the Fur family.</text>
</comment>
<dbReference type="PANTHER" id="PTHR33202:SF6">
    <property type="entry name" value="ZINC UPTAKE REGULATION PROTEIN"/>
    <property type="match status" value="1"/>
</dbReference>
<keyword evidence="7" id="KW-0479">Metal-binding</keyword>
<evidence type="ECO:0000313" key="11">
    <source>
        <dbReference type="Proteomes" id="UP000199541"/>
    </source>
</evidence>
<evidence type="ECO:0000256" key="7">
    <source>
        <dbReference type="PIRSR" id="PIRSR602481-1"/>
    </source>
</evidence>
<evidence type="ECO:0000256" key="5">
    <source>
        <dbReference type="ARBA" id="ARBA00023125"/>
    </source>
</evidence>
<dbReference type="InterPro" id="IPR036388">
    <property type="entry name" value="WH-like_DNA-bd_sf"/>
</dbReference>
<dbReference type="PANTHER" id="PTHR33202">
    <property type="entry name" value="ZINC UPTAKE REGULATION PROTEIN"/>
    <property type="match status" value="1"/>
</dbReference>
<dbReference type="InterPro" id="IPR002481">
    <property type="entry name" value="FUR"/>
</dbReference>
<proteinExistence type="inferred from homology"/>
<dbReference type="GO" id="GO:0003700">
    <property type="term" value="F:DNA-binding transcription factor activity"/>
    <property type="evidence" value="ECO:0007669"/>
    <property type="project" value="InterPro"/>
</dbReference>
<reference evidence="9" key="3">
    <citation type="submission" date="2023-06" db="EMBL/GenBank/DDBJ databases">
        <authorList>
            <person name="Sun Q."/>
            <person name="Zhou Y."/>
        </authorList>
    </citation>
    <scope>NUCLEOTIDE SEQUENCE</scope>
    <source>
        <strain evidence="9">CGMCC 1.10859</strain>
    </source>
</reference>
<dbReference type="Proteomes" id="UP000634647">
    <property type="component" value="Unassembled WGS sequence"/>
</dbReference>
<comment type="cofactor">
    <cofactor evidence="7">
        <name>Zn(2+)</name>
        <dbReference type="ChEBI" id="CHEBI:29105"/>
    </cofactor>
    <text evidence="7">Binds 1 zinc ion per subunit.</text>
</comment>
<feature type="binding site" evidence="7">
    <location>
        <position position="178"/>
    </location>
    <ligand>
        <name>Zn(2+)</name>
        <dbReference type="ChEBI" id="CHEBI:29105"/>
    </ligand>
</feature>
<dbReference type="Pfam" id="PF01475">
    <property type="entry name" value="FUR"/>
    <property type="match status" value="1"/>
</dbReference>
<comment type="caution">
    <text evidence="9">The sequence shown here is derived from an EMBL/GenBank/DDBJ whole genome shotgun (WGS) entry which is preliminary data.</text>
</comment>
<sequence>MSDPIQPAPGAVAKGPGVKSTGADDPGRAFHCHDHGHCTTEALGRAEALAAARGLRMTPVRRRTLEILLEQHRAMGAYEVLDRLAEDGFGKQPPVAYRALEFLVEQGFAHRIRRLNAFAACAHPGEAHRPVFLICTGCNAIAEAPGARVSEALKLAARDVDFAIDRASVEAVGLCPACQSAAPEIRA</sequence>
<dbReference type="GO" id="GO:0008270">
    <property type="term" value="F:zinc ion binding"/>
    <property type="evidence" value="ECO:0007669"/>
    <property type="project" value="TreeGrafter"/>
</dbReference>
<dbReference type="GO" id="GO:0000976">
    <property type="term" value="F:transcription cis-regulatory region binding"/>
    <property type="evidence" value="ECO:0007669"/>
    <property type="project" value="TreeGrafter"/>
</dbReference>
<dbReference type="GO" id="GO:1900376">
    <property type="term" value="P:regulation of secondary metabolite biosynthetic process"/>
    <property type="evidence" value="ECO:0007669"/>
    <property type="project" value="TreeGrafter"/>
</dbReference>
<dbReference type="Gene3D" id="1.10.10.10">
    <property type="entry name" value="Winged helix-like DNA-binding domain superfamily/Winged helix DNA-binding domain"/>
    <property type="match status" value="1"/>
</dbReference>
<dbReference type="EMBL" id="FNOB01000016">
    <property type="protein sequence ID" value="SDX43995.1"/>
    <property type="molecule type" value="Genomic_DNA"/>
</dbReference>
<dbReference type="AlphaFoldDB" id="A0AAN4USP7"/>
<evidence type="ECO:0000256" key="6">
    <source>
        <dbReference type="ARBA" id="ARBA00023163"/>
    </source>
</evidence>
<dbReference type="InterPro" id="IPR043135">
    <property type="entry name" value="Fur_C"/>
</dbReference>
<dbReference type="SUPFAM" id="SSF46785">
    <property type="entry name" value="Winged helix' DNA-binding domain"/>
    <property type="match status" value="1"/>
</dbReference>
<reference evidence="9" key="1">
    <citation type="journal article" date="2014" name="Int. J. Syst. Evol. Microbiol.">
        <title>Complete genome sequence of Corynebacterium casei LMG S-19264T (=DSM 44701T), isolated from a smear-ripened cheese.</title>
        <authorList>
            <consortium name="US DOE Joint Genome Institute (JGI-PGF)"/>
            <person name="Walter F."/>
            <person name="Albersmeier A."/>
            <person name="Kalinowski J."/>
            <person name="Ruckert C."/>
        </authorList>
    </citation>
    <scope>NUCLEOTIDE SEQUENCE</scope>
    <source>
        <strain evidence="9">CGMCC 1.10859</strain>
    </source>
</reference>
<accession>A0AAN4USP7</accession>
<feature type="binding site" evidence="7">
    <location>
        <position position="175"/>
    </location>
    <ligand>
        <name>Zn(2+)</name>
        <dbReference type="ChEBI" id="CHEBI:29105"/>
    </ligand>
</feature>
<dbReference type="RefSeq" id="WP_143037544.1">
    <property type="nucleotide sequence ID" value="NZ_BNAB01000013.1"/>
</dbReference>
<evidence type="ECO:0000313" key="10">
    <source>
        <dbReference type="EMBL" id="SDX43995.1"/>
    </source>
</evidence>
<gene>
    <name evidence="9" type="primary">zur</name>
    <name evidence="9" type="ORF">GCM10008024_27390</name>
    <name evidence="10" type="ORF">SAMN05444006_11648</name>
</gene>
<evidence type="ECO:0000313" key="9">
    <source>
        <dbReference type="EMBL" id="GHE03557.1"/>
    </source>
</evidence>
<evidence type="ECO:0000256" key="4">
    <source>
        <dbReference type="ARBA" id="ARBA00023015"/>
    </source>
</evidence>
<dbReference type="Gene3D" id="3.30.1490.190">
    <property type="match status" value="1"/>
</dbReference>
<keyword evidence="4" id="KW-0805">Transcription regulation</keyword>
<keyword evidence="2" id="KW-0678">Repressor</keyword>
<protein>
    <submittedName>
        <fullName evidence="9 10">Fur family transcriptional regulator</fullName>
    </submittedName>
</protein>
<dbReference type="GO" id="GO:0045892">
    <property type="term" value="P:negative regulation of DNA-templated transcription"/>
    <property type="evidence" value="ECO:0007669"/>
    <property type="project" value="TreeGrafter"/>
</dbReference>
<feature type="binding site" evidence="7">
    <location>
        <position position="135"/>
    </location>
    <ligand>
        <name>Zn(2+)</name>
        <dbReference type="ChEBI" id="CHEBI:29105"/>
    </ligand>
</feature>
<keyword evidence="11" id="KW-1185">Reference proteome</keyword>
<dbReference type="Proteomes" id="UP000199541">
    <property type="component" value="Unassembled WGS sequence"/>
</dbReference>
<organism evidence="9 12">
    <name type="scientific">Allgaiera indica</name>
    <dbReference type="NCBI Taxonomy" id="765699"/>
    <lineage>
        <taxon>Bacteria</taxon>
        <taxon>Pseudomonadati</taxon>
        <taxon>Pseudomonadota</taxon>
        <taxon>Alphaproteobacteria</taxon>
        <taxon>Rhodobacterales</taxon>
        <taxon>Paracoccaceae</taxon>
        <taxon>Allgaiera</taxon>
    </lineage>
</organism>
<feature type="binding site" evidence="7">
    <location>
        <position position="138"/>
    </location>
    <ligand>
        <name>Zn(2+)</name>
        <dbReference type="ChEBI" id="CHEBI:29105"/>
    </ligand>
</feature>
<evidence type="ECO:0000256" key="3">
    <source>
        <dbReference type="ARBA" id="ARBA00022833"/>
    </source>
</evidence>
<evidence type="ECO:0000256" key="8">
    <source>
        <dbReference type="SAM" id="MobiDB-lite"/>
    </source>
</evidence>
<reference evidence="10 11" key="2">
    <citation type="submission" date="2016-10" db="EMBL/GenBank/DDBJ databases">
        <authorList>
            <person name="Varghese N."/>
            <person name="Submissions S."/>
        </authorList>
    </citation>
    <scope>NUCLEOTIDE SEQUENCE [LARGE SCALE GENOMIC DNA]</scope>
    <source>
        <strain evidence="10 11">DSM 24802</strain>
    </source>
</reference>
<evidence type="ECO:0000313" key="12">
    <source>
        <dbReference type="Proteomes" id="UP000634647"/>
    </source>
</evidence>
<dbReference type="GO" id="GO:0005829">
    <property type="term" value="C:cytosol"/>
    <property type="evidence" value="ECO:0007669"/>
    <property type="project" value="TreeGrafter"/>
</dbReference>
<keyword evidence="5" id="KW-0238">DNA-binding</keyword>
<evidence type="ECO:0000256" key="1">
    <source>
        <dbReference type="ARBA" id="ARBA00007957"/>
    </source>
</evidence>
<feature type="region of interest" description="Disordered" evidence="8">
    <location>
        <begin position="1"/>
        <end position="27"/>
    </location>
</feature>
<keyword evidence="3 7" id="KW-0862">Zinc</keyword>
<name>A0AAN4USP7_9RHOB</name>
<keyword evidence="6" id="KW-0804">Transcription</keyword>
<evidence type="ECO:0000256" key="2">
    <source>
        <dbReference type="ARBA" id="ARBA00022491"/>
    </source>
</evidence>